<evidence type="ECO:0000313" key="3">
    <source>
        <dbReference type="Proteomes" id="UP000019024"/>
    </source>
</evidence>
<proteinExistence type="predicted"/>
<evidence type="ECO:0000259" key="1">
    <source>
        <dbReference type="Pfam" id="PF06094"/>
    </source>
</evidence>
<keyword evidence="3" id="KW-1185">Reference proteome</keyword>
<dbReference type="STRING" id="797299.HALLA_16685"/>
<dbReference type="InterPro" id="IPR009288">
    <property type="entry name" value="AIG2-like_dom"/>
</dbReference>
<gene>
    <name evidence="2" type="ORF">HALLA_16685</name>
</gene>
<name>W0JSC3_9EURY</name>
<organism evidence="2 3">
    <name type="scientific">Halostagnicola larsenii XH-48</name>
    <dbReference type="NCBI Taxonomy" id="797299"/>
    <lineage>
        <taxon>Archaea</taxon>
        <taxon>Methanobacteriati</taxon>
        <taxon>Methanobacteriota</taxon>
        <taxon>Stenosarchaea group</taxon>
        <taxon>Halobacteria</taxon>
        <taxon>Halobacteriales</taxon>
        <taxon>Natrialbaceae</taxon>
        <taxon>Halostagnicola</taxon>
    </lineage>
</organism>
<dbReference type="Gene3D" id="3.10.490.10">
    <property type="entry name" value="Gamma-glutamyl cyclotransferase-like"/>
    <property type="match status" value="1"/>
</dbReference>
<evidence type="ECO:0000313" key="2">
    <source>
        <dbReference type="EMBL" id="AHG00192.1"/>
    </source>
</evidence>
<accession>W0JSC3</accession>
<dbReference type="GeneID" id="25146047"/>
<sequence>MLVFVYGTLTDAARVENVLDETGREPGSTDNARAFDAAFVGDATLEGLHRVDGAYPTLVPGGCVTGRVLSIDESHLGALDAYEGLAQGLYVRAGLPRIQRGESPATSPVDDFEVAVYDEPGTVPAQGPDLESIVWTYIGDPDRLGIEPEREIEAYWPGSSPFRERVHRFLNRNRIVVLIGE</sequence>
<dbReference type="Proteomes" id="UP000019024">
    <property type="component" value="Chromosome"/>
</dbReference>
<dbReference type="HOGENOM" id="CLU_127457_0_0_2"/>
<dbReference type="SUPFAM" id="SSF110857">
    <property type="entry name" value="Gamma-glutamyl cyclotransferase-like"/>
    <property type="match status" value="1"/>
</dbReference>
<dbReference type="RefSeq" id="WP_049953433.1">
    <property type="nucleotide sequence ID" value="NZ_CP007055.1"/>
</dbReference>
<dbReference type="KEGG" id="hlr:HALLA_16685"/>
<dbReference type="InterPro" id="IPR036568">
    <property type="entry name" value="GGCT-like_sf"/>
</dbReference>
<dbReference type="Pfam" id="PF06094">
    <property type="entry name" value="GGACT"/>
    <property type="match status" value="1"/>
</dbReference>
<dbReference type="CDD" id="cd06661">
    <property type="entry name" value="GGCT_like"/>
    <property type="match status" value="1"/>
</dbReference>
<dbReference type="AlphaFoldDB" id="W0JSC3"/>
<dbReference type="InterPro" id="IPR013024">
    <property type="entry name" value="GGCT-like"/>
</dbReference>
<dbReference type="OrthoDB" id="198684at2157"/>
<dbReference type="GO" id="GO:0016740">
    <property type="term" value="F:transferase activity"/>
    <property type="evidence" value="ECO:0007669"/>
    <property type="project" value="UniProtKB-KW"/>
</dbReference>
<dbReference type="eggNOG" id="arCOG05099">
    <property type="taxonomic scope" value="Archaea"/>
</dbReference>
<protein>
    <submittedName>
        <fullName evidence="2">Gamma-glutamyl cyclotransferase</fullName>
    </submittedName>
</protein>
<keyword evidence="2" id="KW-0808">Transferase</keyword>
<feature type="domain" description="Gamma-glutamylcyclotransferase AIG2-like" evidence="1">
    <location>
        <begin position="3"/>
        <end position="94"/>
    </location>
</feature>
<dbReference type="EMBL" id="CP007055">
    <property type="protein sequence ID" value="AHG00192.1"/>
    <property type="molecule type" value="Genomic_DNA"/>
</dbReference>
<reference evidence="2 3" key="1">
    <citation type="submission" date="2014-01" db="EMBL/GenBank/DDBJ databases">
        <authorList>
            <consortium name="DOE Joint Genome Institute"/>
            <person name="Anderson I."/>
            <person name="Huntemann M."/>
            <person name="Han J."/>
            <person name="Chen A."/>
            <person name="Kyrpides N."/>
            <person name="Mavromatis K."/>
            <person name="Markowitz V."/>
            <person name="Palaniappan K."/>
            <person name="Ivanova N."/>
            <person name="Schaumberg A."/>
            <person name="Pati A."/>
            <person name="Liolios K."/>
            <person name="Nordberg H.P."/>
            <person name="Cantor M.N."/>
            <person name="Hua S.X."/>
            <person name="Woyke T."/>
        </authorList>
    </citation>
    <scope>NUCLEOTIDE SEQUENCE [LARGE SCALE GENOMIC DNA]</scope>
    <source>
        <strain evidence="2 3">XH-48</strain>
    </source>
</reference>